<dbReference type="SUPFAM" id="SSF48452">
    <property type="entry name" value="TPR-like"/>
    <property type="match status" value="1"/>
</dbReference>
<proteinExistence type="predicted"/>
<feature type="compositionally biased region" description="Basic and acidic residues" evidence="1">
    <location>
        <begin position="63"/>
        <end position="185"/>
    </location>
</feature>
<protein>
    <recommendedName>
        <fullName evidence="4">Tetratricopeptide repeat protein</fullName>
    </recommendedName>
</protein>
<dbReference type="Gene3D" id="1.25.40.10">
    <property type="entry name" value="Tetratricopeptide repeat domain"/>
    <property type="match status" value="1"/>
</dbReference>
<evidence type="ECO:0000313" key="3">
    <source>
        <dbReference type="Proteomes" id="UP001501585"/>
    </source>
</evidence>
<dbReference type="InterPro" id="IPR011990">
    <property type="entry name" value="TPR-like_helical_dom_sf"/>
</dbReference>
<name>A0ABP5DZH0_9ACTN</name>
<dbReference type="RefSeq" id="WP_344160559.1">
    <property type="nucleotide sequence ID" value="NZ_BAAAPC010000004.1"/>
</dbReference>
<evidence type="ECO:0000313" key="2">
    <source>
        <dbReference type="EMBL" id="GAA1987149.1"/>
    </source>
</evidence>
<sequence length="510" mass="55459">MTDDSRSGGRDGSGARNNRGHRPGGSGGRRNGGGSSDRSRSDYGRGGGERGGNRGGTGGRGGRFRDGDRSGYRGGEGRRDDRSGYRSGEGRRDDRSESRGGEGRRDDRSGYRGGERRRGGSSGGDERGGRRDTQGQGRGERSFRSDDRRSGGRFDRDRRPNRPNRPHRDERDRRDRRNEERDPRDIAPSIPEDVTIAQLDSEARRELGSLPRTLAEVVGRHLVMAGRLLDEDPELAYQHAVYARRKASRLGVVREAAGVAAYSVGNWQEALSDLRAARRMTGSNSFLAVMADCERGLGRPERALEISRSPEAEHLEDAERVELRIVAAGARRDLGEMEAALVELQIPELKERRARPYIARLFYAYADVLQELGRDAEAREYFARASAVDQEGVTDADERLAALEGVEIVDIDDGVVWTDAEDPAAEEDLVAEVDADSALDSDAEATADPAAVGAGSRDRSEEEAQAESETAPEADRGRENEAEGDSGQPSQPAQESDGGPTQDPSSSSPN</sequence>
<dbReference type="Proteomes" id="UP001501585">
    <property type="component" value="Unassembled WGS sequence"/>
</dbReference>
<reference evidence="3" key="1">
    <citation type="journal article" date="2019" name="Int. J. Syst. Evol. Microbiol.">
        <title>The Global Catalogue of Microorganisms (GCM) 10K type strain sequencing project: providing services to taxonomists for standard genome sequencing and annotation.</title>
        <authorList>
            <consortium name="The Broad Institute Genomics Platform"/>
            <consortium name="The Broad Institute Genome Sequencing Center for Infectious Disease"/>
            <person name="Wu L."/>
            <person name="Ma J."/>
        </authorList>
    </citation>
    <scope>NUCLEOTIDE SEQUENCE [LARGE SCALE GENOMIC DNA]</scope>
    <source>
        <strain evidence="3">JCM 15313</strain>
    </source>
</reference>
<evidence type="ECO:0000256" key="1">
    <source>
        <dbReference type="SAM" id="MobiDB-lite"/>
    </source>
</evidence>
<accession>A0ABP5DZH0</accession>
<dbReference type="EMBL" id="BAAAPC010000004">
    <property type="protein sequence ID" value="GAA1987149.1"/>
    <property type="molecule type" value="Genomic_DNA"/>
</dbReference>
<feature type="region of interest" description="Disordered" evidence="1">
    <location>
        <begin position="1"/>
        <end position="192"/>
    </location>
</feature>
<feature type="compositionally biased region" description="Basic and acidic residues" evidence="1">
    <location>
        <begin position="37"/>
        <end position="52"/>
    </location>
</feature>
<feature type="compositionally biased region" description="Acidic residues" evidence="1">
    <location>
        <begin position="463"/>
        <end position="472"/>
    </location>
</feature>
<evidence type="ECO:0008006" key="4">
    <source>
        <dbReference type="Google" id="ProtNLM"/>
    </source>
</evidence>
<organism evidence="2 3">
    <name type="scientific">Nocardiopsis rhodophaea</name>
    <dbReference type="NCBI Taxonomy" id="280238"/>
    <lineage>
        <taxon>Bacteria</taxon>
        <taxon>Bacillati</taxon>
        <taxon>Actinomycetota</taxon>
        <taxon>Actinomycetes</taxon>
        <taxon>Streptosporangiales</taxon>
        <taxon>Nocardiopsidaceae</taxon>
        <taxon>Nocardiopsis</taxon>
    </lineage>
</organism>
<feature type="compositionally biased region" description="Gly residues" evidence="1">
    <location>
        <begin position="23"/>
        <end position="35"/>
    </location>
</feature>
<feature type="region of interest" description="Disordered" evidence="1">
    <location>
        <begin position="437"/>
        <end position="510"/>
    </location>
</feature>
<keyword evidence="3" id="KW-1185">Reference proteome</keyword>
<gene>
    <name evidence="2" type="ORF">GCM10009799_10890</name>
</gene>
<comment type="caution">
    <text evidence="2">The sequence shown here is derived from an EMBL/GenBank/DDBJ whole genome shotgun (WGS) entry which is preliminary data.</text>
</comment>